<accession>A0ABT0ZY91</accession>
<dbReference type="SUPFAM" id="SSF54593">
    <property type="entry name" value="Glyoxalase/Bleomycin resistance protein/Dihydroxybiphenyl dioxygenase"/>
    <property type="match status" value="1"/>
</dbReference>
<dbReference type="Proteomes" id="UP001165283">
    <property type="component" value="Unassembled WGS sequence"/>
</dbReference>
<keyword evidence="3" id="KW-1185">Reference proteome</keyword>
<dbReference type="InterPro" id="IPR029068">
    <property type="entry name" value="Glyas_Bleomycin-R_OHBP_Dase"/>
</dbReference>
<reference evidence="2" key="1">
    <citation type="submission" date="2021-04" db="EMBL/GenBank/DDBJ databases">
        <title>Pseudonocardia sp. nov., isolated from sandy soil of mangrove forest.</title>
        <authorList>
            <person name="Zan Z."/>
            <person name="Huang R."/>
            <person name="Liu W."/>
        </authorList>
    </citation>
    <scope>NUCLEOTIDE SEQUENCE</scope>
    <source>
        <strain evidence="2">S2-4</strain>
    </source>
</reference>
<dbReference type="RefSeq" id="WP_252437765.1">
    <property type="nucleotide sequence ID" value="NZ_JAGSOV010000024.1"/>
</dbReference>
<dbReference type="Gene3D" id="3.10.180.10">
    <property type="entry name" value="2,3-Dihydroxybiphenyl 1,2-Dioxygenase, domain 1"/>
    <property type="match status" value="1"/>
</dbReference>
<name>A0ABT0ZY91_9PSEU</name>
<evidence type="ECO:0000313" key="2">
    <source>
        <dbReference type="EMBL" id="MCO1655719.1"/>
    </source>
</evidence>
<sequence>MDVLLLATDLQASRDFYLHKVGLEIVQEKEGAVWFRCGGGSRLAVGQSTIGTADEQDQATWRVDDVAAEVAELRARGVEILDVDLPEMGIKTINGIADVGHAYAAWFVDPGKNSLSILQFK</sequence>
<dbReference type="InterPro" id="IPR004360">
    <property type="entry name" value="Glyas_Fos-R_dOase_dom"/>
</dbReference>
<dbReference type="PROSITE" id="PS51819">
    <property type="entry name" value="VOC"/>
    <property type="match status" value="1"/>
</dbReference>
<dbReference type="Pfam" id="PF00903">
    <property type="entry name" value="Glyoxalase"/>
    <property type="match status" value="1"/>
</dbReference>
<organism evidence="2 3">
    <name type="scientific">Pseudonocardia humida</name>
    <dbReference type="NCBI Taxonomy" id="2800819"/>
    <lineage>
        <taxon>Bacteria</taxon>
        <taxon>Bacillati</taxon>
        <taxon>Actinomycetota</taxon>
        <taxon>Actinomycetes</taxon>
        <taxon>Pseudonocardiales</taxon>
        <taxon>Pseudonocardiaceae</taxon>
        <taxon>Pseudonocardia</taxon>
    </lineage>
</organism>
<dbReference type="CDD" id="cd06587">
    <property type="entry name" value="VOC"/>
    <property type="match status" value="1"/>
</dbReference>
<dbReference type="InterPro" id="IPR037523">
    <property type="entry name" value="VOC_core"/>
</dbReference>
<evidence type="ECO:0000313" key="3">
    <source>
        <dbReference type="Proteomes" id="UP001165283"/>
    </source>
</evidence>
<evidence type="ECO:0000259" key="1">
    <source>
        <dbReference type="PROSITE" id="PS51819"/>
    </source>
</evidence>
<dbReference type="EMBL" id="JAGSOV010000024">
    <property type="protein sequence ID" value="MCO1655719.1"/>
    <property type="molecule type" value="Genomic_DNA"/>
</dbReference>
<proteinExistence type="predicted"/>
<feature type="domain" description="VOC" evidence="1">
    <location>
        <begin position="1"/>
        <end position="120"/>
    </location>
</feature>
<comment type="caution">
    <text evidence="2">The sequence shown here is derived from an EMBL/GenBank/DDBJ whole genome shotgun (WGS) entry which is preliminary data.</text>
</comment>
<protein>
    <submittedName>
        <fullName evidence="2">VOC family protein</fullName>
    </submittedName>
</protein>
<gene>
    <name evidence="2" type="ORF">KDL28_11715</name>
</gene>